<evidence type="ECO:0000259" key="2">
    <source>
        <dbReference type="Pfam" id="PF14341"/>
    </source>
</evidence>
<evidence type="ECO:0000313" key="5">
    <source>
        <dbReference type="Proteomes" id="UP000618943"/>
    </source>
</evidence>
<name>A0ABS1H211_9BACL</name>
<evidence type="ECO:0000313" key="4">
    <source>
        <dbReference type="EMBL" id="MBK3493450.1"/>
    </source>
</evidence>
<sequence length="544" mass="60613">MRDLFEKNHTLRNEKGYTLIIVLMVLIVTSVLGLALMSTTANTMKISDNERIDQATYYIAEAGLVQRREQLNQIVKTAFDATKKEYLDLSTEIKTGEKQSEREKFDFEKEFLTKVQNKIPLSDTTFLNFEKNNNHEPKAIVTVSSENLSNKTLKYKITSKGIIASKNTRTLHQNFYVALNIDVDYTSKYAVHTKGSLSMNNGSIFGQVATAEEDQFKMHSGGSKICSKPTELVHPGPDADCLTYEVLNPVKYSNDEKDIARYEQSLLVKENLLEKLLVQNVPIHELPDFPDDKFSLKTDSQKPAYAEDKFLDPTHDHDGDIYPINKDQRFDKIRITNNEFTIDIGNSNRELYIDDTFSINSNLTIIGNGSLSIYTNGLSLEANGKITIQNGVKLSIYAKDKIHEVKGDILSTSNNTKQAKIYYQGQYPVNFSGASKLYGIIYAKQANMNLTAGSIIIGDILSGGSSVKLDGGANVVTNQYILAPNADIYMGAGFDIIGSVIGKTFNMNGGSKITHPSNNLIGETIINDPDIRNRLTSSENILEE</sequence>
<proteinExistence type="predicted"/>
<dbReference type="RefSeq" id="WP_200747545.1">
    <property type="nucleotide sequence ID" value="NZ_JAEOAH010000001.1"/>
</dbReference>
<dbReference type="EMBL" id="JAEOAH010000001">
    <property type="protein sequence ID" value="MBK3493450.1"/>
    <property type="molecule type" value="Genomic_DNA"/>
</dbReference>
<dbReference type="InterPro" id="IPR025746">
    <property type="entry name" value="PilX_N_dom"/>
</dbReference>
<comment type="caution">
    <text evidence="4">The sequence shown here is derived from an EMBL/GenBank/DDBJ whole genome shotgun (WGS) entry which is preliminary data.</text>
</comment>
<feature type="transmembrane region" description="Helical" evidence="1">
    <location>
        <begin position="16"/>
        <end position="37"/>
    </location>
</feature>
<evidence type="ECO:0000256" key="1">
    <source>
        <dbReference type="SAM" id="Phobius"/>
    </source>
</evidence>
<organism evidence="4 5">
    <name type="scientific">Viridibacillus soli</name>
    <dbReference type="NCBI Taxonomy" id="2798301"/>
    <lineage>
        <taxon>Bacteria</taxon>
        <taxon>Bacillati</taxon>
        <taxon>Bacillota</taxon>
        <taxon>Bacilli</taxon>
        <taxon>Bacillales</taxon>
        <taxon>Caryophanaceae</taxon>
        <taxon>Viridibacillus</taxon>
    </lineage>
</organism>
<gene>
    <name evidence="4" type="ORF">JFL43_00910</name>
</gene>
<feature type="domain" description="DUF7305" evidence="3">
    <location>
        <begin position="331"/>
        <end position="463"/>
    </location>
</feature>
<feature type="domain" description="Type 4 fimbrial biogenesis protein PilX N-terminal" evidence="2">
    <location>
        <begin position="15"/>
        <end position="64"/>
    </location>
</feature>
<reference evidence="4 5" key="1">
    <citation type="submission" date="2020-12" db="EMBL/GenBank/DDBJ databases">
        <title>YIM B01967 draft genome.</title>
        <authorList>
            <person name="Yan X."/>
        </authorList>
    </citation>
    <scope>NUCLEOTIDE SEQUENCE [LARGE SCALE GENOMIC DNA]</scope>
    <source>
        <strain evidence="4 5">YIM B01967</strain>
    </source>
</reference>
<keyword evidence="1" id="KW-1133">Transmembrane helix</keyword>
<dbReference type="Pfam" id="PF23981">
    <property type="entry name" value="DUF7305"/>
    <property type="match status" value="1"/>
</dbReference>
<dbReference type="Proteomes" id="UP000618943">
    <property type="component" value="Unassembled WGS sequence"/>
</dbReference>
<accession>A0ABS1H211</accession>
<keyword evidence="1" id="KW-0472">Membrane</keyword>
<evidence type="ECO:0008006" key="6">
    <source>
        <dbReference type="Google" id="ProtNLM"/>
    </source>
</evidence>
<keyword evidence="5" id="KW-1185">Reference proteome</keyword>
<keyword evidence="1" id="KW-0812">Transmembrane</keyword>
<protein>
    <recommendedName>
        <fullName evidence="6">Type 4 fimbrial biogenesis protein PilX N-terminal domain-containing protein</fullName>
    </recommendedName>
</protein>
<dbReference type="Pfam" id="PF14341">
    <property type="entry name" value="PilX_N"/>
    <property type="match status" value="1"/>
</dbReference>
<evidence type="ECO:0000259" key="3">
    <source>
        <dbReference type="Pfam" id="PF23981"/>
    </source>
</evidence>
<dbReference type="InterPro" id="IPR055729">
    <property type="entry name" value="DUF7305"/>
</dbReference>